<dbReference type="RefSeq" id="WP_208080152.1">
    <property type="nucleotide sequence ID" value="NZ_CP071869.1"/>
</dbReference>
<evidence type="ECO:0000313" key="2">
    <source>
        <dbReference type="EMBL" id="QTE24168.1"/>
    </source>
</evidence>
<evidence type="ECO:0000313" key="3">
    <source>
        <dbReference type="Proteomes" id="UP000663920"/>
    </source>
</evidence>
<organism evidence="2 3">
    <name type="scientific">Polaribacter cellanae</name>
    <dbReference type="NCBI Taxonomy" id="2818493"/>
    <lineage>
        <taxon>Bacteria</taxon>
        <taxon>Pseudomonadati</taxon>
        <taxon>Bacteroidota</taxon>
        <taxon>Flavobacteriia</taxon>
        <taxon>Flavobacteriales</taxon>
        <taxon>Flavobacteriaceae</taxon>
    </lineage>
</organism>
<dbReference type="AlphaFoldDB" id="A0A975CRA4"/>
<dbReference type="EMBL" id="CP071869">
    <property type="protein sequence ID" value="QTE24168.1"/>
    <property type="molecule type" value="Genomic_DNA"/>
</dbReference>
<dbReference type="InterPro" id="IPR041049">
    <property type="entry name" value="DUF5615"/>
</dbReference>
<name>A0A975CRA4_9FLAO</name>
<reference evidence="2 3" key="1">
    <citation type="submission" date="2021-03" db="EMBL/GenBank/DDBJ databases">
        <title>Complete genome of Polaribacter_sp.SM13.</title>
        <authorList>
            <person name="Jeong S.W."/>
            <person name="Bae J.W."/>
        </authorList>
    </citation>
    <scope>NUCLEOTIDE SEQUENCE [LARGE SCALE GENOMIC DNA]</scope>
    <source>
        <strain evidence="2 3">SM13</strain>
    </source>
</reference>
<keyword evidence="3" id="KW-1185">Reference proteome</keyword>
<accession>A0A975CRA4</accession>
<protein>
    <submittedName>
        <fullName evidence="2">DUF5615 family PIN-like protein</fullName>
    </submittedName>
</protein>
<dbReference type="KEGG" id="pcea:J3359_07870"/>
<gene>
    <name evidence="2" type="ORF">J3359_07870</name>
</gene>
<dbReference type="Proteomes" id="UP000663920">
    <property type="component" value="Chromosome"/>
</dbReference>
<sequence>MKLLFDQNISFRILKQIDSYYPNSKQVRVLNLENASDSKKWEFAKENDFVIVTFDADFSDIANIKGNPPKILWLRTGNTSTKNIAKILKNRFEVISEFIQKEKYKTIAYLEINF</sequence>
<dbReference type="Pfam" id="PF18480">
    <property type="entry name" value="DUF5615"/>
    <property type="match status" value="1"/>
</dbReference>
<feature type="domain" description="DUF5615" evidence="1">
    <location>
        <begin position="1"/>
        <end position="107"/>
    </location>
</feature>
<proteinExistence type="predicted"/>
<evidence type="ECO:0000259" key="1">
    <source>
        <dbReference type="Pfam" id="PF18480"/>
    </source>
</evidence>